<dbReference type="Proteomes" id="UP001314205">
    <property type="component" value="Unassembled WGS sequence"/>
</dbReference>
<organism evidence="1 2">
    <name type="scientific">Parnassius mnemosyne</name>
    <name type="common">clouded apollo</name>
    <dbReference type="NCBI Taxonomy" id="213953"/>
    <lineage>
        <taxon>Eukaryota</taxon>
        <taxon>Metazoa</taxon>
        <taxon>Ecdysozoa</taxon>
        <taxon>Arthropoda</taxon>
        <taxon>Hexapoda</taxon>
        <taxon>Insecta</taxon>
        <taxon>Pterygota</taxon>
        <taxon>Neoptera</taxon>
        <taxon>Endopterygota</taxon>
        <taxon>Lepidoptera</taxon>
        <taxon>Glossata</taxon>
        <taxon>Ditrysia</taxon>
        <taxon>Papilionoidea</taxon>
        <taxon>Papilionidae</taxon>
        <taxon>Parnassiinae</taxon>
        <taxon>Parnassini</taxon>
        <taxon>Parnassius</taxon>
        <taxon>Driopa</taxon>
    </lineage>
</organism>
<proteinExistence type="predicted"/>
<dbReference type="SUPFAM" id="SSF54919">
    <property type="entry name" value="Nucleoside diphosphate kinase, NDK"/>
    <property type="match status" value="1"/>
</dbReference>
<dbReference type="InterPro" id="IPR036850">
    <property type="entry name" value="NDK-like_dom_sf"/>
</dbReference>
<evidence type="ECO:0000313" key="2">
    <source>
        <dbReference type="Proteomes" id="UP001314205"/>
    </source>
</evidence>
<name>A0AAV1LKE8_9NEOP</name>
<sequence>MLKSDQCYIVGTGLGTTQSTIHDHFTRYSPFSVVQTPCSYLSIIWCTNALGKLYSLTTRGAHDTVWTKAACTFDFRHEIFLRNSQPGTIRGDLCGSDSVEAANKEIALWFTEKELVG</sequence>
<gene>
    <name evidence="1" type="ORF">PARMNEM_LOCUS14174</name>
</gene>
<dbReference type="AlphaFoldDB" id="A0AAV1LKE8"/>
<evidence type="ECO:0000313" key="1">
    <source>
        <dbReference type="EMBL" id="CAK1594562.1"/>
    </source>
</evidence>
<dbReference type="EMBL" id="CAVLGL010000090">
    <property type="protein sequence ID" value="CAK1594562.1"/>
    <property type="molecule type" value="Genomic_DNA"/>
</dbReference>
<dbReference type="Gene3D" id="3.30.70.141">
    <property type="entry name" value="Nucleoside diphosphate kinase-like domain"/>
    <property type="match status" value="1"/>
</dbReference>
<protein>
    <submittedName>
        <fullName evidence="1">Uncharacterized protein</fullName>
    </submittedName>
</protein>
<accession>A0AAV1LKE8</accession>
<reference evidence="1 2" key="1">
    <citation type="submission" date="2023-11" db="EMBL/GenBank/DDBJ databases">
        <authorList>
            <person name="Hedman E."/>
            <person name="Englund M."/>
            <person name="Stromberg M."/>
            <person name="Nyberg Akerstrom W."/>
            <person name="Nylinder S."/>
            <person name="Jareborg N."/>
            <person name="Kallberg Y."/>
            <person name="Kronander E."/>
        </authorList>
    </citation>
    <scope>NUCLEOTIDE SEQUENCE [LARGE SCALE GENOMIC DNA]</scope>
</reference>
<comment type="caution">
    <text evidence="1">The sequence shown here is derived from an EMBL/GenBank/DDBJ whole genome shotgun (WGS) entry which is preliminary data.</text>
</comment>
<keyword evidence="2" id="KW-1185">Reference proteome</keyword>